<dbReference type="InterPro" id="IPR006938">
    <property type="entry name" value="DUF624"/>
</dbReference>
<evidence type="ECO:0000313" key="2">
    <source>
        <dbReference type="EMBL" id="MCG3418106.1"/>
    </source>
</evidence>
<dbReference type="AlphaFoldDB" id="A0AAW5B437"/>
<dbReference type="EMBL" id="JAIFZM010000002">
    <property type="protein sequence ID" value="MCG3418106.1"/>
    <property type="molecule type" value="Genomic_DNA"/>
</dbReference>
<feature type="transmembrane region" description="Helical" evidence="1">
    <location>
        <begin position="145"/>
        <end position="168"/>
    </location>
</feature>
<dbReference type="RefSeq" id="WP_238018136.1">
    <property type="nucleotide sequence ID" value="NZ_JAIFZM010000002.1"/>
</dbReference>
<evidence type="ECO:0000256" key="1">
    <source>
        <dbReference type="SAM" id="Phobius"/>
    </source>
</evidence>
<dbReference type="Proteomes" id="UP001199631">
    <property type="component" value="Unassembled WGS sequence"/>
</dbReference>
<keyword evidence="1" id="KW-0472">Membrane</keyword>
<name>A0AAW5B437_9BACI</name>
<keyword evidence="1" id="KW-0812">Transmembrane</keyword>
<proteinExistence type="predicted"/>
<feature type="transmembrane region" description="Helical" evidence="1">
    <location>
        <begin position="174"/>
        <end position="196"/>
    </location>
</feature>
<feature type="transmembrane region" description="Helical" evidence="1">
    <location>
        <begin position="78"/>
        <end position="100"/>
    </location>
</feature>
<evidence type="ECO:0000313" key="3">
    <source>
        <dbReference type="Proteomes" id="UP001199631"/>
    </source>
</evidence>
<comment type="caution">
    <text evidence="2">The sequence shown here is derived from an EMBL/GenBank/DDBJ whole genome shotgun (WGS) entry which is preliminary data.</text>
</comment>
<reference evidence="2 3" key="1">
    <citation type="journal article" date="2022" name="Evol. Bioinform. Online">
        <title>Draft Genome Sequence of Oceanobacillus jordanicus Strain GSFE11, a Halotolerant Plant Growth-Promoting Bacterial Endophyte Isolated From the Jordan Valley.</title>
        <authorList>
            <person name="Alhindi T."/>
            <person name="Albdaiwi R."/>
        </authorList>
    </citation>
    <scope>NUCLEOTIDE SEQUENCE [LARGE SCALE GENOMIC DNA]</scope>
    <source>
        <strain evidence="2 3">GSFE11</strain>
    </source>
</reference>
<protein>
    <submittedName>
        <fullName evidence="2">DUF624 domain-containing protein</fullName>
    </submittedName>
</protein>
<keyword evidence="1" id="KW-1133">Transmembrane helix</keyword>
<gene>
    <name evidence="2" type="ORF">K3T81_02980</name>
</gene>
<accession>A0AAW5B437</accession>
<dbReference type="Pfam" id="PF04854">
    <property type="entry name" value="DUF624"/>
    <property type="match status" value="1"/>
</dbReference>
<organism evidence="2 3">
    <name type="scientific">Oceanobacillus jordanicus</name>
    <dbReference type="NCBI Taxonomy" id="2867266"/>
    <lineage>
        <taxon>Bacteria</taxon>
        <taxon>Bacillati</taxon>
        <taxon>Bacillota</taxon>
        <taxon>Bacilli</taxon>
        <taxon>Bacillales</taxon>
        <taxon>Bacillaceae</taxon>
        <taxon>Oceanobacillus</taxon>
    </lineage>
</organism>
<keyword evidence="3" id="KW-1185">Reference proteome</keyword>
<sequence>MNNAGNVLYTIMEWITRFAYVQLLWIFFSLIGGIFLGFFPSTVAMFAIMRDWLRGKTEQPLFKTYLSYYKKDFWKSNLFGMLLMGVVVLIGADIWFVRFYGSILPTWTFSPLFAFILLFSIYLCYLFPAFVHYDLNLGNLFKNAFLIMLIHPLHSLLMAVCFLSLYFVMDFLPALAFLFGAPSSAFITMWLCLHAFDRIKKKQRV</sequence>
<feature type="transmembrane region" description="Helical" evidence="1">
    <location>
        <begin position="112"/>
        <end position="133"/>
    </location>
</feature>
<feature type="transmembrane region" description="Helical" evidence="1">
    <location>
        <begin position="20"/>
        <end position="48"/>
    </location>
</feature>